<feature type="transmembrane region" description="Helical" evidence="9">
    <location>
        <begin position="66"/>
        <end position="86"/>
    </location>
</feature>
<name>A0A834TVA0_9FABA</name>
<accession>A0A834TVA0</accession>
<organism evidence="11 12">
    <name type="scientific">Senna tora</name>
    <dbReference type="NCBI Taxonomy" id="362788"/>
    <lineage>
        <taxon>Eukaryota</taxon>
        <taxon>Viridiplantae</taxon>
        <taxon>Streptophyta</taxon>
        <taxon>Embryophyta</taxon>
        <taxon>Tracheophyta</taxon>
        <taxon>Spermatophyta</taxon>
        <taxon>Magnoliopsida</taxon>
        <taxon>eudicotyledons</taxon>
        <taxon>Gunneridae</taxon>
        <taxon>Pentapetalae</taxon>
        <taxon>rosids</taxon>
        <taxon>fabids</taxon>
        <taxon>Fabales</taxon>
        <taxon>Fabaceae</taxon>
        <taxon>Caesalpinioideae</taxon>
        <taxon>Cassia clade</taxon>
        <taxon>Senna</taxon>
    </lineage>
</organism>
<dbReference type="PROSITE" id="PS00216">
    <property type="entry name" value="SUGAR_TRANSPORT_1"/>
    <property type="match status" value="1"/>
</dbReference>
<dbReference type="InterPro" id="IPR050549">
    <property type="entry name" value="MFS_Trehalose_Transporter"/>
</dbReference>
<dbReference type="PROSITE" id="PS50850">
    <property type="entry name" value="MFS"/>
    <property type="match status" value="1"/>
</dbReference>
<proteinExistence type="inferred from homology"/>
<feature type="transmembrane region" description="Helical" evidence="9">
    <location>
        <begin position="157"/>
        <end position="175"/>
    </location>
</feature>
<dbReference type="SUPFAM" id="SSF103473">
    <property type="entry name" value="MFS general substrate transporter"/>
    <property type="match status" value="1"/>
</dbReference>
<evidence type="ECO:0000256" key="2">
    <source>
        <dbReference type="ARBA" id="ARBA00010992"/>
    </source>
</evidence>
<sequence length="471" mass="50393">MNSRNDTESGAIVMKPLLGSSNARESSLFVVLCVLVVALGPLQFGFTCGYSSPTQAAMIRDLNLSISRFSVFGSLSNVGAMVGATASGQIADYYGRKGSIMIASVPNVVGWLAISMASETSLLFLGRLLEGFGVGIISYVVPVYIAEVSPRTMRGSLGSVNQLSITIGIMLAYLLGLFFNWRVLAALGSLPCAMLIPALLFIPESPRWLAVMGMKEKFEASLQTLRGPHVDISIEAGEINESLASTNKTDTSVQLEDLKRRRYWFPLTVGVGLLVLQQLTGMTGVFFYSSNIFASAGITSSDAATFGFGAIQVVMSGVTVWLVDKTGRRVLLIASSSLMTLSLLMISAVFFMQGVVSNDSHLQKILGILGVMGIVAMGVGYALGMGPLPWLLMAEILPPDIKGLGGSLATFLNWFTAWGITVSANLLLNWSATGTFAIYATFSFLAVTFVKLWVPETKERTLEEIQASFIG</sequence>
<dbReference type="PANTHER" id="PTHR48021:SF58">
    <property type="entry name" value="SUGAR PORTER (SP) FAMILY MFS TRANSPORTER"/>
    <property type="match status" value="1"/>
</dbReference>
<evidence type="ECO:0000256" key="8">
    <source>
        <dbReference type="RuleBase" id="RU003346"/>
    </source>
</evidence>
<feature type="transmembrane region" description="Helical" evidence="9">
    <location>
        <begin position="263"/>
        <end position="288"/>
    </location>
</feature>
<gene>
    <name evidence="11" type="ORF">G2W53_020027</name>
</gene>
<feature type="transmembrane region" description="Helical" evidence="9">
    <location>
        <begin position="365"/>
        <end position="392"/>
    </location>
</feature>
<evidence type="ECO:0000256" key="1">
    <source>
        <dbReference type="ARBA" id="ARBA00004141"/>
    </source>
</evidence>
<feature type="transmembrane region" description="Helical" evidence="9">
    <location>
        <begin position="124"/>
        <end position="145"/>
    </location>
</feature>
<reference evidence="11" key="1">
    <citation type="submission" date="2020-09" db="EMBL/GenBank/DDBJ databases">
        <title>Genome-Enabled Discovery of Anthraquinone Biosynthesis in Senna tora.</title>
        <authorList>
            <person name="Kang S.-H."/>
            <person name="Pandey R.P."/>
            <person name="Lee C.-M."/>
            <person name="Sim J.-S."/>
            <person name="Jeong J.-T."/>
            <person name="Choi B.-S."/>
            <person name="Jung M."/>
            <person name="Ginzburg D."/>
            <person name="Zhao K."/>
            <person name="Won S.Y."/>
            <person name="Oh T.-J."/>
            <person name="Yu Y."/>
            <person name="Kim N.-H."/>
            <person name="Lee O.R."/>
            <person name="Lee T.-H."/>
            <person name="Bashyal P."/>
            <person name="Kim T.-S."/>
            <person name="Lee W.-H."/>
            <person name="Kawkins C."/>
            <person name="Kim C.-K."/>
            <person name="Kim J.S."/>
            <person name="Ahn B.O."/>
            <person name="Rhee S.Y."/>
            <person name="Sohng J.K."/>
        </authorList>
    </citation>
    <scope>NUCLEOTIDE SEQUENCE</scope>
    <source>
        <tissue evidence="11">Leaf</tissue>
    </source>
</reference>
<keyword evidence="12" id="KW-1185">Reference proteome</keyword>
<dbReference type="AlphaFoldDB" id="A0A834TVA0"/>
<comment type="caution">
    <text evidence="11">The sequence shown here is derived from an EMBL/GenBank/DDBJ whole genome shotgun (WGS) entry which is preliminary data.</text>
</comment>
<keyword evidence="6 9" id="KW-1133">Transmembrane helix</keyword>
<keyword evidence="7 9" id="KW-0472">Membrane</keyword>
<dbReference type="InterPro" id="IPR005828">
    <property type="entry name" value="MFS_sugar_transport-like"/>
</dbReference>
<feature type="transmembrane region" description="Helical" evidence="9">
    <location>
        <begin position="436"/>
        <end position="454"/>
    </location>
</feature>
<feature type="transmembrane region" description="Helical" evidence="9">
    <location>
        <begin position="303"/>
        <end position="323"/>
    </location>
</feature>
<dbReference type="InterPro" id="IPR020846">
    <property type="entry name" value="MFS_dom"/>
</dbReference>
<dbReference type="PROSITE" id="PS00217">
    <property type="entry name" value="SUGAR_TRANSPORT_2"/>
    <property type="match status" value="1"/>
</dbReference>
<comment type="similarity">
    <text evidence="2 8">Belongs to the major facilitator superfamily. Sugar transporter (TC 2.A.1.1) family.</text>
</comment>
<feature type="transmembrane region" description="Helical" evidence="9">
    <location>
        <begin position="181"/>
        <end position="202"/>
    </location>
</feature>
<dbReference type="InterPro" id="IPR005829">
    <property type="entry name" value="Sugar_transporter_CS"/>
</dbReference>
<dbReference type="FunFam" id="1.20.1250.20:FF:000043">
    <property type="entry name" value="sugar transporter ERD6-like 6"/>
    <property type="match status" value="1"/>
</dbReference>
<keyword evidence="4 11" id="KW-0762">Sugar transport</keyword>
<evidence type="ECO:0000256" key="5">
    <source>
        <dbReference type="ARBA" id="ARBA00022692"/>
    </source>
</evidence>
<dbReference type="CDD" id="cd17358">
    <property type="entry name" value="MFS_GLUT6_8_Class3_like"/>
    <property type="match status" value="1"/>
</dbReference>
<dbReference type="PRINTS" id="PR00171">
    <property type="entry name" value="SUGRTRNSPORT"/>
</dbReference>
<evidence type="ECO:0000256" key="4">
    <source>
        <dbReference type="ARBA" id="ARBA00022597"/>
    </source>
</evidence>
<dbReference type="Pfam" id="PF00083">
    <property type="entry name" value="Sugar_tr"/>
    <property type="match status" value="1"/>
</dbReference>
<dbReference type="Proteomes" id="UP000634136">
    <property type="component" value="Unassembled WGS sequence"/>
</dbReference>
<feature type="transmembrane region" description="Helical" evidence="9">
    <location>
        <begin position="330"/>
        <end position="353"/>
    </location>
</feature>
<dbReference type="GO" id="GO:0016020">
    <property type="term" value="C:membrane"/>
    <property type="evidence" value="ECO:0007669"/>
    <property type="project" value="UniProtKB-SubCell"/>
</dbReference>
<evidence type="ECO:0000256" key="6">
    <source>
        <dbReference type="ARBA" id="ARBA00022989"/>
    </source>
</evidence>
<evidence type="ECO:0000256" key="9">
    <source>
        <dbReference type="SAM" id="Phobius"/>
    </source>
</evidence>
<dbReference type="OrthoDB" id="6612291at2759"/>
<evidence type="ECO:0000256" key="3">
    <source>
        <dbReference type="ARBA" id="ARBA00022448"/>
    </source>
</evidence>
<dbReference type="Gene3D" id="1.20.1250.20">
    <property type="entry name" value="MFS general substrate transporter like domains"/>
    <property type="match status" value="1"/>
</dbReference>
<evidence type="ECO:0000313" key="11">
    <source>
        <dbReference type="EMBL" id="KAF7828863.1"/>
    </source>
</evidence>
<keyword evidence="3 8" id="KW-0813">Transport</keyword>
<dbReference type="InterPro" id="IPR036259">
    <property type="entry name" value="MFS_trans_sf"/>
</dbReference>
<keyword evidence="5 9" id="KW-0812">Transmembrane</keyword>
<evidence type="ECO:0000313" key="12">
    <source>
        <dbReference type="Proteomes" id="UP000634136"/>
    </source>
</evidence>
<dbReference type="EMBL" id="JAAIUW010000006">
    <property type="protein sequence ID" value="KAF7828863.1"/>
    <property type="molecule type" value="Genomic_DNA"/>
</dbReference>
<feature type="transmembrane region" description="Helical" evidence="9">
    <location>
        <begin position="28"/>
        <end position="46"/>
    </location>
</feature>
<dbReference type="PANTHER" id="PTHR48021">
    <property type="match status" value="1"/>
</dbReference>
<dbReference type="GO" id="GO:0051119">
    <property type="term" value="F:sugar transmembrane transporter activity"/>
    <property type="evidence" value="ECO:0007669"/>
    <property type="project" value="InterPro"/>
</dbReference>
<evidence type="ECO:0000256" key="7">
    <source>
        <dbReference type="ARBA" id="ARBA00023136"/>
    </source>
</evidence>
<protein>
    <submittedName>
        <fullName evidence="11">Sugar transporter ERD6-like 6</fullName>
    </submittedName>
</protein>
<dbReference type="InterPro" id="IPR003663">
    <property type="entry name" value="Sugar/inositol_transpt"/>
</dbReference>
<dbReference type="NCBIfam" id="TIGR00879">
    <property type="entry name" value="SP"/>
    <property type="match status" value="1"/>
</dbReference>
<comment type="subcellular location">
    <subcellularLocation>
        <location evidence="1">Membrane</location>
        <topology evidence="1">Multi-pass membrane protein</topology>
    </subcellularLocation>
</comment>
<evidence type="ECO:0000259" key="10">
    <source>
        <dbReference type="PROSITE" id="PS50850"/>
    </source>
</evidence>
<feature type="transmembrane region" description="Helical" evidence="9">
    <location>
        <begin position="404"/>
        <end position="424"/>
    </location>
</feature>
<feature type="domain" description="Major facilitator superfamily (MFS) profile" evidence="10">
    <location>
        <begin position="33"/>
        <end position="458"/>
    </location>
</feature>
<dbReference type="InterPro" id="IPR044775">
    <property type="entry name" value="MFS_ERD6/Tret1-like"/>
</dbReference>